<feature type="transmembrane region" description="Helical" evidence="11">
    <location>
        <begin position="29"/>
        <end position="45"/>
    </location>
</feature>
<dbReference type="Proteomes" id="UP000076609">
    <property type="component" value="Unassembled WGS sequence"/>
</dbReference>
<keyword evidence="3" id="KW-0444">Lipid biosynthesis</keyword>
<dbReference type="PANTHER" id="PTHR11351:SF31">
    <property type="entry name" value="DESATURASE 1, ISOFORM A-RELATED"/>
    <property type="match status" value="1"/>
</dbReference>
<sequence length="308" mass="34214">MADCSTLRMKATETSCAVHGRVRWAPGRSLWIGGMTLAALTLVPFHTTFGSVLLFLGTSAVTLCAGHSVGLHRLLIHRSFVAPLWLERLLVYLGTLVGMAGPLGMVRLHDMRDWAQRQPECHPLHAHRAPMLQDAWWQMHCRLDLDHPPCFVPEARLRDDRFLRWLEASWMAQQLPWALLFFAVGGMPWLVWGVAARVAVGVTGHWLVGHITHRTGPQGWVIDGAGVQGHDLPVAALITFGEAWHGNHHAFPESVRLGVLPGQHDPGWWLLLALRRVGWVSALNEPADLPPRAGLRRVHGATVVERIA</sequence>
<evidence type="ECO:0000256" key="9">
    <source>
        <dbReference type="ARBA" id="ARBA00023136"/>
    </source>
</evidence>
<evidence type="ECO:0000256" key="7">
    <source>
        <dbReference type="ARBA" id="ARBA00023002"/>
    </source>
</evidence>
<keyword evidence="9 11" id="KW-0472">Membrane</keyword>
<keyword evidence="7" id="KW-0560">Oxidoreductase</keyword>
<keyword evidence="5" id="KW-0276">Fatty acid metabolism</keyword>
<protein>
    <submittedName>
        <fullName evidence="12">Fatty acid desaturase</fullName>
    </submittedName>
</protein>
<name>A0ABR5Y943_9SPHN</name>
<evidence type="ECO:0000256" key="5">
    <source>
        <dbReference type="ARBA" id="ARBA00022832"/>
    </source>
</evidence>
<keyword evidence="8" id="KW-0443">Lipid metabolism</keyword>
<evidence type="ECO:0000256" key="8">
    <source>
        <dbReference type="ARBA" id="ARBA00023098"/>
    </source>
</evidence>
<reference evidence="13" key="1">
    <citation type="submission" date="2016-01" db="EMBL/GenBank/DDBJ databases">
        <title>Draft genome of Chromobacterium sp. F49.</title>
        <authorList>
            <person name="Hong K.W."/>
        </authorList>
    </citation>
    <scope>NUCLEOTIDE SEQUENCE [LARGE SCALE GENOMIC DNA]</scope>
    <source>
        <strain evidence="13">CN3</strain>
    </source>
</reference>
<evidence type="ECO:0000256" key="10">
    <source>
        <dbReference type="ARBA" id="ARBA00023160"/>
    </source>
</evidence>
<keyword evidence="10" id="KW-0275">Fatty acid biosynthesis</keyword>
<proteinExistence type="inferred from homology"/>
<evidence type="ECO:0000256" key="6">
    <source>
        <dbReference type="ARBA" id="ARBA00022989"/>
    </source>
</evidence>
<gene>
    <name evidence="12" type="ORF">AVT10_17270</name>
</gene>
<dbReference type="CDD" id="cd03505">
    <property type="entry name" value="Delta9-FADS-like"/>
    <property type="match status" value="1"/>
</dbReference>
<dbReference type="InterPro" id="IPR015876">
    <property type="entry name" value="Acyl-CoA_DS"/>
</dbReference>
<feature type="transmembrane region" description="Helical" evidence="11">
    <location>
        <begin position="89"/>
        <end position="108"/>
    </location>
</feature>
<feature type="transmembrane region" description="Helical" evidence="11">
    <location>
        <begin position="52"/>
        <end position="69"/>
    </location>
</feature>
<keyword evidence="13" id="KW-1185">Reference proteome</keyword>
<evidence type="ECO:0000256" key="3">
    <source>
        <dbReference type="ARBA" id="ARBA00022516"/>
    </source>
</evidence>
<evidence type="ECO:0000256" key="2">
    <source>
        <dbReference type="ARBA" id="ARBA00008749"/>
    </source>
</evidence>
<evidence type="ECO:0000256" key="11">
    <source>
        <dbReference type="SAM" id="Phobius"/>
    </source>
</evidence>
<accession>A0ABR5Y943</accession>
<dbReference type="EMBL" id="LQQO01000038">
    <property type="protein sequence ID" value="KZE11133.1"/>
    <property type="molecule type" value="Genomic_DNA"/>
</dbReference>
<keyword evidence="4 11" id="KW-0812">Transmembrane</keyword>
<comment type="caution">
    <text evidence="12">The sequence shown here is derived from an EMBL/GenBank/DDBJ whole genome shotgun (WGS) entry which is preliminary data.</text>
</comment>
<evidence type="ECO:0000313" key="13">
    <source>
        <dbReference type="Proteomes" id="UP000076609"/>
    </source>
</evidence>
<comment type="subcellular location">
    <subcellularLocation>
        <location evidence="1">Membrane</location>
        <topology evidence="1">Multi-pass membrane protein</topology>
    </subcellularLocation>
</comment>
<comment type="similarity">
    <text evidence="2">Belongs to the fatty acid desaturase type 2 family.</text>
</comment>
<dbReference type="PANTHER" id="PTHR11351">
    <property type="entry name" value="ACYL-COA DESATURASE"/>
    <property type="match status" value="1"/>
</dbReference>
<evidence type="ECO:0000313" key="12">
    <source>
        <dbReference type="EMBL" id="KZE11133.1"/>
    </source>
</evidence>
<evidence type="ECO:0000256" key="1">
    <source>
        <dbReference type="ARBA" id="ARBA00004141"/>
    </source>
</evidence>
<organism evidence="12 13">
    <name type="scientific">Sphingomonas hankookensis</name>
    <dbReference type="NCBI Taxonomy" id="563996"/>
    <lineage>
        <taxon>Bacteria</taxon>
        <taxon>Pseudomonadati</taxon>
        <taxon>Pseudomonadota</taxon>
        <taxon>Alphaproteobacteria</taxon>
        <taxon>Sphingomonadales</taxon>
        <taxon>Sphingomonadaceae</taxon>
        <taxon>Sphingomonas</taxon>
    </lineage>
</organism>
<dbReference type="RefSeq" id="WP_066692973.1">
    <property type="nucleotide sequence ID" value="NZ_CP117025.1"/>
</dbReference>
<keyword evidence="6 11" id="KW-1133">Transmembrane helix</keyword>
<evidence type="ECO:0000256" key="4">
    <source>
        <dbReference type="ARBA" id="ARBA00022692"/>
    </source>
</evidence>